<evidence type="ECO:0000313" key="3">
    <source>
        <dbReference type="Proteomes" id="UP001056937"/>
    </source>
</evidence>
<protein>
    <recommendedName>
        <fullName evidence="4">DUF429 domain-containing protein</fullName>
    </recommendedName>
</protein>
<keyword evidence="3" id="KW-1185">Reference proteome</keyword>
<accession>A0ABY4X4B3</accession>
<gene>
    <name evidence="2" type="ORF">LHA26_10415</name>
</gene>
<organism evidence="2 3">
    <name type="scientific">Sphingomonas morindae</name>
    <dbReference type="NCBI Taxonomy" id="1541170"/>
    <lineage>
        <taxon>Bacteria</taxon>
        <taxon>Pseudomonadati</taxon>
        <taxon>Pseudomonadota</taxon>
        <taxon>Alphaproteobacteria</taxon>
        <taxon>Sphingomonadales</taxon>
        <taxon>Sphingomonadaceae</taxon>
        <taxon>Sphingomonas</taxon>
    </lineage>
</organism>
<evidence type="ECO:0000313" key="2">
    <source>
        <dbReference type="EMBL" id="USI71738.1"/>
    </source>
</evidence>
<evidence type="ECO:0008006" key="4">
    <source>
        <dbReference type="Google" id="ProtNLM"/>
    </source>
</evidence>
<reference evidence="2" key="1">
    <citation type="journal article" date="2022" name="Toxins">
        <title>Genomic Analysis of Sphingopyxis sp. USTB-05 for Biodegrading Cyanobacterial Hepatotoxins.</title>
        <authorList>
            <person name="Liu C."/>
            <person name="Xu Q."/>
            <person name="Zhao Z."/>
            <person name="Zhang H."/>
            <person name="Liu X."/>
            <person name="Yin C."/>
            <person name="Liu Y."/>
            <person name="Yan H."/>
        </authorList>
    </citation>
    <scope>NUCLEOTIDE SEQUENCE</scope>
    <source>
        <strain evidence="2">NBD5</strain>
    </source>
</reference>
<dbReference type="RefSeq" id="WP_252165551.1">
    <property type="nucleotide sequence ID" value="NZ_CP084930.1"/>
</dbReference>
<feature type="signal peptide" evidence="1">
    <location>
        <begin position="1"/>
        <end position="18"/>
    </location>
</feature>
<keyword evidence="1" id="KW-0732">Signal</keyword>
<dbReference type="EMBL" id="CP084930">
    <property type="protein sequence ID" value="USI71738.1"/>
    <property type="molecule type" value="Genomic_DNA"/>
</dbReference>
<name>A0ABY4X4B3_9SPHN</name>
<sequence>MRRFARFACIDWSGAAVARPPGLALAWCAAGTEAPALVDPPGGWSRPALADWLLDHAARGSDLLIGVDFSASLPFADAGAFFPGWDGSPADARALWALIDARAADAPGLGLGDVLADPAIAPYFRRPGGLRGARFGAAGGGRLRVTEAACRAAGLGPAQSSFVLVGPAQVGKSALTGMRLLHRLAGRLPVWPFDPVPARGPLLVEIYTGLAARAAGRRGATKLRDPAHLAAALAHLQSRPGAPDARHDEHRADAVLGAAWLRRAAGQPALWHPPALTPRLAAREGWTFGVP</sequence>
<dbReference type="Proteomes" id="UP001056937">
    <property type="component" value="Chromosome 1"/>
</dbReference>
<proteinExistence type="predicted"/>
<feature type="chain" id="PRO_5046093362" description="DUF429 domain-containing protein" evidence="1">
    <location>
        <begin position="19"/>
        <end position="291"/>
    </location>
</feature>
<evidence type="ECO:0000256" key="1">
    <source>
        <dbReference type="SAM" id="SignalP"/>
    </source>
</evidence>